<comment type="caution">
    <text evidence="16">The sequence shown here is derived from an EMBL/GenBank/DDBJ whole genome shotgun (WGS) entry which is preliminary data.</text>
</comment>
<evidence type="ECO:0000256" key="9">
    <source>
        <dbReference type="ARBA" id="ARBA00023125"/>
    </source>
</evidence>
<dbReference type="GO" id="GO:0009432">
    <property type="term" value="P:SOS response"/>
    <property type="evidence" value="ECO:0007669"/>
    <property type="project" value="UniProtKB-UniRule"/>
</dbReference>
<organism evidence="16 17">
    <name type="scientific">Parenemella sanctibonifatiensis</name>
    <dbReference type="NCBI Taxonomy" id="2016505"/>
    <lineage>
        <taxon>Bacteria</taxon>
        <taxon>Bacillati</taxon>
        <taxon>Actinomycetota</taxon>
        <taxon>Actinomycetes</taxon>
        <taxon>Propionibacteriales</taxon>
        <taxon>Propionibacteriaceae</taxon>
        <taxon>Parenemella</taxon>
    </lineage>
</organism>
<evidence type="ECO:0000259" key="15">
    <source>
        <dbReference type="Pfam" id="PF02463"/>
    </source>
</evidence>
<keyword evidence="11 13" id="KW-0742">SOS response</keyword>
<keyword evidence="4 13" id="KW-0963">Cytoplasm</keyword>
<dbReference type="PANTHER" id="PTHR32182:SF0">
    <property type="entry name" value="DNA REPLICATION AND REPAIR PROTEIN RECF"/>
    <property type="match status" value="1"/>
</dbReference>
<evidence type="ECO:0000256" key="12">
    <source>
        <dbReference type="ARBA" id="ARBA00025401"/>
    </source>
</evidence>
<proteinExistence type="inferred from homology"/>
<evidence type="ECO:0000256" key="4">
    <source>
        <dbReference type="ARBA" id="ARBA00022490"/>
    </source>
</evidence>
<evidence type="ECO:0000313" key="16">
    <source>
        <dbReference type="EMBL" id="OYN90725.1"/>
    </source>
</evidence>
<evidence type="ECO:0000256" key="10">
    <source>
        <dbReference type="ARBA" id="ARBA00023204"/>
    </source>
</evidence>
<dbReference type="InterPro" id="IPR042174">
    <property type="entry name" value="RecF_2"/>
</dbReference>
<dbReference type="GO" id="GO:0006260">
    <property type="term" value="P:DNA replication"/>
    <property type="evidence" value="ECO:0007669"/>
    <property type="project" value="UniProtKB-UniRule"/>
</dbReference>
<sequence length="379" mass="41775">MYVDHLSLGNFRSYEALELGLEPGVNVFEGLNGQGKTNLVEAIEYAATLASHRVSSDVPLIRAGQDQAIIRARVRAGLEDDRSLTLELELNRGKANRARLNRSPVQRPRELLGLVRVVVFSPEDLAIVKGDPGQRRAFMDTVVITRWPRMAGVRSDFERVLKQRGTLLKSLSPRSHRRTPDPDADSTLAVWNDQLAHFGAEIIRARLDVMADLLPYATQAYADIAPTNNVVTSSYLGSVELPDPDLDRDGIAELLLAAMAQRRDEEVQRGVNLVGPHRDDVELKLGELPARGYASHGESWSLALSLKLGSFHLLRHDGIEPVLILDDVFAELDTTRRERLADGVRVGEQVLVTAAVPHDVPEALAGTSYAVRTGEVSRE</sequence>
<keyword evidence="9 13" id="KW-0238">DNA-binding</keyword>
<keyword evidence="8 13" id="KW-0067">ATP-binding</keyword>
<keyword evidence="10 13" id="KW-0234">DNA repair</keyword>
<evidence type="ECO:0000256" key="11">
    <source>
        <dbReference type="ARBA" id="ARBA00023236"/>
    </source>
</evidence>
<dbReference type="PROSITE" id="PS00617">
    <property type="entry name" value="RECF_1"/>
    <property type="match status" value="1"/>
</dbReference>
<evidence type="ECO:0000313" key="17">
    <source>
        <dbReference type="Proteomes" id="UP000216533"/>
    </source>
</evidence>
<dbReference type="GO" id="GO:0005524">
    <property type="term" value="F:ATP binding"/>
    <property type="evidence" value="ECO:0007669"/>
    <property type="project" value="UniProtKB-UniRule"/>
</dbReference>
<dbReference type="Pfam" id="PF02463">
    <property type="entry name" value="SMC_N"/>
    <property type="match status" value="1"/>
</dbReference>
<dbReference type="AlphaFoldDB" id="A0A255EM94"/>
<dbReference type="Proteomes" id="UP000216533">
    <property type="component" value="Unassembled WGS sequence"/>
</dbReference>
<reference evidence="16 17" key="1">
    <citation type="submission" date="2017-07" db="EMBL/GenBank/DDBJ databases">
        <title>Draft whole genome sequences of clinical Proprionibacteriaceae strains.</title>
        <authorList>
            <person name="Bernier A.-M."/>
            <person name="Bernard K."/>
            <person name="Domingo M.-C."/>
        </authorList>
    </citation>
    <scope>NUCLEOTIDE SEQUENCE [LARGE SCALE GENOMIC DNA]</scope>
    <source>
        <strain evidence="16 17">NML 160184</strain>
    </source>
</reference>
<dbReference type="RefSeq" id="WP_094449500.1">
    <property type="nucleotide sequence ID" value="NZ_NMVI01000003.1"/>
</dbReference>
<dbReference type="InterPro" id="IPR003395">
    <property type="entry name" value="RecF/RecN/SMC_N"/>
</dbReference>
<keyword evidence="6 13" id="KW-0547">Nucleotide-binding</keyword>
<dbReference type="NCBIfam" id="TIGR00611">
    <property type="entry name" value="recf"/>
    <property type="match status" value="1"/>
</dbReference>
<dbReference type="GO" id="GO:0006302">
    <property type="term" value="P:double-strand break repair"/>
    <property type="evidence" value="ECO:0007669"/>
    <property type="project" value="TreeGrafter"/>
</dbReference>
<dbReference type="PANTHER" id="PTHR32182">
    <property type="entry name" value="DNA REPLICATION AND REPAIR PROTEIN RECF"/>
    <property type="match status" value="1"/>
</dbReference>
<dbReference type="Gene3D" id="3.40.50.300">
    <property type="entry name" value="P-loop containing nucleotide triphosphate hydrolases"/>
    <property type="match status" value="1"/>
</dbReference>
<feature type="binding site" evidence="13">
    <location>
        <begin position="30"/>
        <end position="37"/>
    </location>
    <ligand>
        <name>ATP</name>
        <dbReference type="ChEBI" id="CHEBI:30616"/>
    </ligand>
</feature>
<dbReference type="GO" id="GO:0005737">
    <property type="term" value="C:cytoplasm"/>
    <property type="evidence" value="ECO:0007669"/>
    <property type="project" value="UniProtKB-SubCell"/>
</dbReference>
<comment type="function">
    <text evidence="12 13 14">The RecF protein is involved in DNA metabolism; it is required for DNA replication and normal SOS inducibility. RecF binds preferentially to single-stranded, linear DNA. It also seems to bind ATP.</text>
</comment>
<evidence type="ECO:0000256" key="7">
    <source>
        <dbReference type="ARBA" id="ARBA00022763"/>
    </source>
</evidence>
<dbReference type="SUPFAM" id="SSF52540">
    <property type="entry name" value="P-loop containing nucleoside triphosphate hydrolases"/>
    <property type="match status" value="1"/>
</dbReference>
<protein>
    <recommendedName>
        <fullName evidence="3 13">DNA replication and repair protein RecF</fullName>
    </recommendedName>
</protein>
<dbReference type="HAMAP" id="MF_00365">
    <property type="entry name" value="RecF"/>
    <property type="match status" value="1"/>
</dbReference>
<name>A0A255EM94_9ACTN</name>
<dbReference type="Gene3D" id="1.20.1050.90">
    <property type="entry name" value="RecF/RecN/SMC, N-terminal domain"/>
    <property type="match status" value="1"/>
</dbReference>
<keyword evidence="5 13" id="KW-0235">DNA replication</keyword>
<evidence type="ECO:0000256" key="3">
    <source>
        <dbReference type="ARBA" id="ARBA00020170"/>
    </source>
</evidence>
<evidence type="ECO:0000256" key="1">
    <source>
        <dbReference type="ARBA" id="ARBA00004496"/>
    </source>
</evidence>
<accession>A0A255EM94</accession>
<dbReference type="EMBL" id="NMVI01000003">
    <property type="protein sequence ID" value="OYN90725.1"/>
    <property type="molecule type" value="Genomic_DNA"/>
</dbReference>
<keyword evidence="7 13" id="KW-0227">DNA damage</keyword>
<comment type="subcellular location">
    <subcellularLocation>
        <location evidence="1 13 14">Cytoplasm</location>
    </subcellularLocation>
</comment>
<dbReference type="GO" id="GO:0003697">
    <property type="term" value="F:single-stranded DNA binding"/>
    <property type="evidence" value="ECO:0007669"/>
    <property type="project" value="UniProtKB-UniRule"/>
</dbReference>
<gene>
    <name evidence="13" type="primary">recF</name>
    <name evidence="16" type="ORF">CGZ92_00840</name>
</gene>
<dbReference type="InterPro" id="IPR018078">
    <property type="entry name" value="DNA-binding_RecF_CS"/>
</dbReference>
<evidence type="ECO:0000256" key="2">
    <source>
        <dbReference type="ARBA" id="ARBA00008016"/>
    </source>
</evidence>
<dbReference type="GO" id="GO:0000731">
    <property type="term" value="P:DNA synthesis involved in DNA repair"/>
    <property type="evidence" value="ECO:0007669"/>
    <property type="project" value="TreeGrafter"/>
</dbReference>
<dbReference type="InterPro" id="IPR001238">
    <property type="entry name" value="DNA-binding_RecF"/>
</dbReference>
<feature type="domain" description="RecF/RecN/SMC N-terminal" evidence="15">
    <location>
        <begin position="2"/>
        <end position="355"/>
    </location>
</feature>
<evidence type="ECO:0000256" key="8">
    <source>
        <dbReference type="ARBA" id="ARBA00022840"/>
    </source>
</evidence>
<evidence type="ECO:0000256" key="13">
    <source>
        <dbReference type="HAMAP-Rule" id="MF_00365"/>
    </source>
</evidence>
<evidence type="ECO:0000256" key="6">
    <source>
        <dbReference type="ARBA" id="ARBA00022741"/>
    </source>
</evidence>
<comment type="similarity">
    <text evidence="2 13 14">Belongs to the RecF family.</text>
</comment>
<evidence type="ECO:0000256" key="14">
    <source>
        <dbReference type="RuleBase" id="RU000578"/>
    </source>
</evidence>
<dbReference type="PROSITE" id="PS00618">
    <property type="entry name" value="RECF_2"/>
    <property type="match status" value="1"/>
</dbReference>
<dbReference type="InterPro" id="IPR027417">
    <property type="entry name" value="P-loop_NTPase"/>
</dbReference>
<evidence type="ECO:0000256" key="5">
    <source>
        <dbReference type="ARBA" id="ARBA00022705"/>
    </source>
</evidence>